<organism evidence="4 5">
    <name type="scientific">Crassostrea virginica</name>
    <name type="common">Eastern oyster</name>
    <dbReference type="NCBI Taxonomy" id="6565"/>
    <lineage>
        <taxon>Eukaryota</taxon>
        <taxon>Metazoa</taxon>
        <taxon>Spiralia</taxon>
        <taxon>Lophotrochozoa</taxon>
        <taxon>Mollusca</taxon>
        <taxon>Bivalvia</taxon>
        <taxon>Autobranchia</taxon>
        <taxon>Pteriomorphia</taxon>
        <taxon>Ostreida</taxon>
        <taxon>Ostreoidea</taxon>
        <taxon>Ostreidae</taxon>
        <taxon>Crassostrea</taxon>
    </lineage>
</organism>
<evidence type="ECO:0000256" key="2">
    <source>
        <dbReference type="SAM" id="Phobius"/>
    </source>
</evidence>
<sequence>MASCKYKIYHCMILVLCSYRILSTSNRNKKPDGGMICPDEYVWNEMQNKCTSCMDGFIGRNCNVKCPPPSYGQECQLECKCQPSVCHHVFGCRRSESDCEIGKQGHFCENSCPYPSYGKECQLLCKCKSQFCDAADGCFNGTTKEPVSKMSEINTAAIEIGNWTQTSMKSHEMYTRTITESSSLYRSVILYLTIFATFLVVLYIILILYQRMCMKSGENITRYADPESENIYMEL</sequence>
<evidence type="ECO:0000256" key="3">
    <source>
        <dbReference type="SAM" id="SignalP"/>
    </source>
</evidence>
<feature type="chain" id="PRO_5034310520" evidence="3">
    <location>
        <begin position="24"/>
        <end position="235"/>
    </location>
</feature>
<keyword evidence="1" id="KW-0245">EGF-like domain</keyword>
<dbReference type="PANTHER" id="PTHR24043">
    <property type="entry name" value="SCAVENGER RECEPTOR CLASS F"/>
    <property type="match status" value="1"/>
</dbReference>
<evidence type="ECO:0000313" key="5">
    <source>
        <dbReference type="RefSeq" id="XP_022292636.1"/>
    </source>
</evidence>
<dbReference type="PANTHER" id="PTHR24043:SF8">
    <property type="entry name" value="EGF-LIKE DOMAIN-CONTAINING PROTEIN"/>
    <property type="match status" value="1"/>
</dbReference>
<proteinExistence type="predicted"/>
<reference evidence="5" key="1">
    <citation type="submission" date="2025-08" db="UniProtKB">
        <authorList>
            <consortium name="RefSeq"/>
        </authorList>
    </citation>
    <scope>IDENTIFICATION</scope>
    <source>
        <tissue evidence="5">Whole sample</tissue>
    </source>
</reference>
<dbReference type="InterPro" id="IPR042635">
    <property type="entry name" value="MEGF10/SREC1/2-like"/>
</dbReference>
<evidence type="ECO:0000313" key="4">
    <source>
        <dbReference type="Proteomes" id="UP000694844"/>
    </source>
</evidence>
<keyword evidence="3" id="KW-0732">Signal</keyword>
<dbReference type="GeneID" id="111103574"/>
<dbReference type="Gene3D" id="2.170.300.10">
    <property type="entry name" value="Tie2 ligand-binding domain superfamily"/>
    <property type="match status" value="1"/>
</dbReference>
<feature type="transmembrane region" description="Helical" evidence="2">
    <location>
        <begin position="188"/>
        <end position="209"/>
    </location>
</feature>
<dbReference type="KEGG" id="cvn:111103574"/>
<dbReference type="OrthoDB" id="6160251at2759"/>
<keyword evidence="2" id="KW-0812">Transmembrane</keyword>
<dbReference type="AlphaFoldDB" id="A0A8B8ANL1"/>
<accession>A0A8B8ANL1</accession>
<dbReference type="RefSeq" id="XP_022292636.1">
    <property type="nucleotide sequence ID" value="XM_022436928.1"/>
</dbReference>
<feature type="signal peptide" evidence="3">
    <location>
        <begin position="1"/>
        <end position="23"/>
    </location>
</feature>
<dbReference type="Proteomes" id="UP000694844">
    <property type="component" value="Chromosome 7"/>
</dbReference>
<evidence type="ECO:0000256" key="1">
    <source>
        <dbReference type="ARBA" id="ARBA00022536"/>
    </source>
</evidence>
<keyword evidence="2" id="KW-0472">Membrane</keyword>
<dbReference type="GO" id="GO:0005044">
    <property type="term" value="F:scavenger receptor activity"/>
    <property type="evidence" value="ECO:0007669"/>
    <property type="project" value="InterPro"/>
</dbReference>
<protein>
    <submittedName>
        <fullName evidence="5">Multiple epidermal growth factor-like domains protein 10 isoform X1</fullName>
    </submittedName>
</protein>
<gene>
    <name evidence="5" type="primary">LOC111103574</name>
</gene>
<keyword evidence="4" id="KW-1185">Reference proteome</keyword>
<name>A0A8B8ANL1_CRAVI</name>
<keyword evidence="2" id="KW-1133">Transmembrane helix</keyword>